<proteinExistence type="predicted"/>
<evidence type="ECO:0000256" key="1">
    <source>
        <dbReference type="SAM" id="MobiDB-lite"/>
    </source>
</evidence>
<accession>A0A9N7VRP6</accession>
<evidence type="ECO:0000313" key="3">
    <source>
        <dbReference type="Proteomes" id="UP001153269"/>
    </source>
</evidence>
<comment type="caution">
    <text evidence="2">The sequence shown here is derived from an EMBL/GenBank/DDBJ whole genome shotgun (WGS) entry which is preliminary data.</text>
</comment>
<evidence type="ECO:0000313" key="2">
    <source>
        <dbReference type="EMBL" id="CAB1453116.1"/>
    </source>
</evidence>
<dbReference type="EMBL" id="CADEAL010004158">
    <property type="protein sequence ID" value="CAB1453116.1"/>
    <property type="molecule type" value="Genomic_DNA"/>
</dbReference>
<organism evidence="2 3">
    <name type="scientific">Pleuronectes platessa</name>
    <name type="common">European plaice</name>
    <dbReference type="NCBI Taxonomy" id="8262"/>
    <lineage>
        <taxon>Eukaryota</taxon>
        <taxon>Metazoa</taxon>
        <taxon>Chordata</taxon>
        <taxon>Craniata</taxon>
        <taxon>Vertebrata</taxon>
        <taxon>Euteleostomi</taxon>
        <taxon>Actinopterygii</taxon>
        <taxon>Neopterygii</taxon>
        <taxon>Teleostei</taxon>
        <taxon>Neoteleostei</taxon>
        <taxon>Acanthomorphata</taxon>
        <taxon>Carangaria</taxon>
        <taxon>Pleuronectiformes</taxon>
        <taxon>Pleuronectoidei</taxon>
        <taxon>Pleuronectidae</taxon>
        <taxon>Pleuronectes</taxon>
    </lineage>
</organism>
<gene>
    <name evidence="2" type="ORF">PLEPLA_LOCUS40866</name>
</gene>
<name>A0A9N7VRP6_PLEPL</name>
<dbReference type="AlphaFoldDB" id="A0A9N7VRP6"/>
<feature type="compositionally biased region" description="Basic and acidic residues" evidence="1">
    <location>
        <begin position="74"/>
        <end position="88"/>
    </location>
</feature>
<protein>
    <submittedName>
        <fullName evidence="2">Uncharacterized protein</fullName>
    </submittedName>
</protein>
<reference evidence="2" key="1">
    <citation type="submission" date="2020-03" db="EMBL/GenBank/DDBJ databases">
        <authorList>
            <person name="Weist P."/>
        </authorList>
    </citation>
    <scope>NUCLEOTIDE SEQUENCE</scope>
</reference>
<sequence>MADTVENNLLPMGAACRKTLSPPRLLDSSQRAKVQHLHTADMKLLLPRRAETTQLRCSEGKKQSTLLSPPISSRADDQRGTEDSRGPDVGDVTECICEGDTGPSASADQTRPEESHQATLHIFNQT</sequence>
<dbReference type="Proteomes" id="UP001153269">
    <property type="component" value="Unassembled WGS sequence"/>
</dbReference>
<feature type="region of interest" description="Disordered" evidence="1">
    <location>
        <begin position="53"/>
        <end position="126"/>
    </location>
</feature>
<keyword evidence="3" id="KW-1185">Reference proteome</keyword>